<evidence type="ECO:0000256" key="1">
    <source>
        <dbReference type="ARBA" id="ARBA00007692"/>
    </source>
</evidence>
<dbReference type="STRING" id="4533.J3NDB8"/>
<proteinExistence type="inferred from homology"/>
<keyword evidence="5" id="KW-1185">Reference proteome</keyword>
<evidence type="ECO:0000256" key="2">
    <source>
        <dbReference type="ARBA" id="ARBA00022472"/>
    </source>
</evidence>
<dbReference type="Gene3D" id="1.25.70.10">
    <property type="entry name" value="Transcription termination factor 3, mitochondrial"/>
    <property type="match status" value="1"/>
</dbReference>
<dbReference type="AlphaFoldDB" id="J3NDB8"/>
<organism evidence="4">
    <name type="scientific">Oryza brachyantha</name>
    <name type="common">malo sina</name>
    <dbReference type="NCBI Taxonomy" id="4533"/>
    <lineage>
        <taxon>Eukaryota</taxon>
        <taxon>Viridiplantae</taxon>
        <taxon>Streptophyta</taxon>
        <taxon>Embryophyta</taxon>
        <taxon>Tracheophyta</taxon>
        <taxon>Spermatophyta</taxon>
        <taxon>Magnoliopsida</taxon>
        <taxon>Liliopsida</taxon>
        <taxon>Poales</taxon>
        <taxon>Poaceae</taxon>
        <taxon>BOP clade</taxon>
        <taxon>Oryzoideae</taxon>
        <taxon>Oryzeae</taxon>
        <taxon>Oryzinae</taxon>
        <taxon>Oryza</taxon>
    </lineage>
</organism>
<protein>
    <submittedName>
        <fullName evidence="4">Uncharacterized protein</fullName>
    </submittedName>
</protein>
<accession>J3NDB8</accession>
<comment type="similarity">
    <text evidence="1">Belongs to the mTERF family.</text>
</comment>
<dbReference type="Pfam" id="PF02536">
    <property type="entry name" value="mTERF"/>
    <property type="match status" value="1"/>
</dbReference>
<dbReference type="GO" id="GO:0006353">
    <property type="term" value="P:DNA-templated transcription termination"/>
    <property type="evidence" value="ECO:0007669"/>
    <property type="project" value="UniProtKB-KW"/>
</dbReference>
<dbReference type="GO" id="GO:0003676">
    <property type="term" value="F:nucleic acid binding"/>
    <property type="evidence" value="ECO:0007669"/>
    <property type="project" value="InterPro"/>
</dbReference>
<keyword evidence="3" id="KW-0809">Transit peptide</keyword>
<name>J3NDB8_ORYBR</name>
<keyword evidence="2" id="KW-0806">Transcription termination</keyword>
<evidence type="ECO:0000313" key="5">
    <source>
        <dbReference type="Proteomes" id="UP000006038"/>
    </source>
</evidence>
<dbReference type="EnsemblPlants" id="OB12G19760.1">
    <property type="protein sequence ID" value="OB12G19760.1"/>
    <property type="gene ID" value="OB12G19760"/>
</dbReference>
<evidence type="ECO:0000256" key="3">
    <source>
        <dbReference type="ARBA" id="ARBA00022946"/>
    </source>
</evidence>
<reference evidence="4" key="1">
    <citation type="journal article" date="2013" name="Nat. Commun.">
        <title>Whole-genome sequencing of Oryza brachyantha reveals mechanisms underlying Oryza genome evolution.</title>
        <authorList>
            <person name="Chen J."/>
            <person name="Huang Q."/>
            <person name="Gao D."/>
            <person name="Wang J."/>
            <person name="Lang Y."/>
            <person name="Liu T."/>
            <person name="Li B."/>
            <person name="Bai Z."/>
            <person name="Luis Goicoechea J."/>
            <person name="Liang C."/>
            <person name="Chen C."/>
            <person name="Zhang W."/>
            <person name="Sun S."/>
            <person name="Liao Y."/>
            <person name="Zhang X."/>
            <person name="Yang L."/>
            <person name="Song C."/>
            <person name="Wang M."/>
            <person name="Shi J."/>
            <person name="Liu G."/>
            <person name="Liu J."/>
            <person name="Zhou H."/>
            <person name="Zhou W."/>
            <person name="Yu Q."/>
            <person name="An N."/>
            <person name="Chen Y."/>
            <person name="Cai Q."/>
            <person name="Wang B."/>
            <person name="Liu B."/>
            <person name="Min J."/>
            <person name="Huang Y."/>
            <person name="Wu H."/>
            <person name="Li Z."/>
            <person name="Zhang Y."/>
            <person name="Yin Y."/>
            <person name="Song W."/>
            <person name="Jiang J."/>
            <person name="Jackson S.A."/>
            <person name="Wing R.A."/>
            <person name="Wang J."/>
            <person name="Chen M."/>
        </authorList>
    </citation>
    <scope>NUCLEOTIDE SEQUENCE [LARGE SCALE GENOMIC DNA]</scope>
    <source>
        <strain evidence="4">cv. IRGC 101232</strain>
    </source>
</reference>
<keyword evidence="2" id="KW-0805">Transcription regulation</keyword>
<keyword evidence="2" id="KW-0804">Transcription</keyword>
<dbReference type="InterPro" id="IPR038538">
    <property type="entry name" value="MTERF_sf"/>
</dbReference>
<reference evidence="4" key="2">
    <citation type="submission" date="2013-04" db="UniProtKB">
        <authorList>
            <consortium name="EnsemblPlants"/>
        </authorList>
    </citation>
    <scope>IDENTIFICATION</scope>
</reference>
<dbReference type="InterPro" id="IPR003690">
    <property type="entry name" value="MTERF"/>
</dbReference>
<sequence length="121" mass="14270">MVVRYAQILLLRIELMKNSLYFFKSEMKPPISELLEYPEYFTYNLSQGSKPQYMRASLDWFLNCSDQRFEERMRADFIEGDAPGHSFPMGGKLQMPGSQLISDDHNEQSEVEVLYRRTVML</sequence>
<dbReference type="HOGENOM" id="CLU_2041647_0_0_1"/>
<dbReference type="eggNOG" id="KOG1267">
    <property type="taxonomic scope" value="Eukaryota"/>
</dbReference>
<evidence type="ECO:0000313" key="4">
    <source>
        <dbReference type="EnsemblPlants" id="OB12G19760.1"/>
    </source>
</evidence>
<dbReference type="OMA" id="PQYMRAS"/>
<dbReference type="Gramene" id="OB12G19760.1">
    <property type="protein sequence ID" value="OB12G19760.1"/>
    <property type="gene ID" value="OB12G19760"/>
</dbReference>
<dbReference type="Proteomes" id="UP000006038">
    <property type="component" value="Chromosome 12"/>
</dbReference>